<dbReference type="InterPro" id="IPR008962">
    <property type="entry name" value="PapD-like_sf"/>
</dbReference>
<evidence type="ECO:0000256" key="1">
    <source>
        <dbReference type="SAM" id="SignalP"/>
    </source>
</evidence>
<feature type="chain" id="PRO_5017732298" evidence="1">
    <location>
        <begin position="27"/>
        <end position="256"/>
    </location>
</feature>
<protein>
    <submittedName>
        <fullName evidence="3">Molecular chaperone</fullName>
    </submittedName>
</protein>
<dbReference type="InterPro" id="IPR013783">
    <property type="entry name" value="Ig-like_fold"/>
</dbReference>
<name>A0A3B7MC29_9CYAN</name>
<dbReference type="SUPFAM" id="SSF49354">
    <property type="entry name" value="PapD-like"/>
    <property type="match status" value="1"/>
</dbReference>
<accession>A0A3B7MC29</accession>
<dbReference type="Gene3D" id="2.60.40.10">
    <property type="entry name" value="Immunoglobulins"/>
    <property type="match status" value="1"/>
</dbReference>
<dbReference type="InterPro" id="IPR050643">
    <property type="entry name" value="Periplasmic_pilus_chap"/>
</dbReference>
<organism evidence="3 4">
    <name type="scientific">Thermosynechococcus sichuanensis E542</name>
    <dbReference type="NCBI Taxonomy" id="2016101"/>
    <lineage>
        <taxon>Bacteria</taxon>
        <taxon>Bacillati</taxon>
        <taxon>Cyanobacteriota</taxon>
        <taxon>Cyanophyceae</taxon>
        <taxon>Acaryochloridales</taxon>
        <taxon>Thermosynechococcaceae</taxon>
        <taxon>Thermosynechococcus</taxon>
        <taxon>Thermosynechococcus sichuanensis</taxon>
    </lineage>
</organism>
<reference evidence="4" key="1">
    <citation type="submission" date="2018-09" db="EMBL/GenBank/DDBJ databases">
        <title>Complete genome sequence of thermophilic cyanobacteria strain Thermosynechococcus elongatus PKUAC-SCTE542.</title>
        <authorList>
            <person name="Liang Y."/>
            <person name="Tang J."/>
            <person name="Daroch M."/>
        </authorList>
    </citation>
    <scope>NUCLEOTIDE SEQUENCE [LARGE SCALE GENOMIC DNA]</scope>
    <source>
        <strain evidence="4">E542</strain>
    </source>
</reference>
<sequence length="256" mass="28324">MRFRLGWRFALLATAIALGMVSRVGAQSSEFYLNAVQVFLSPRQRTALLTLTNTGQVPINFEVSVRRWQQTADGQEELTESDGNVVAFPILLSVPPGEQRTLRVGVRQPATTEEQTYRLLVTELPPANVPETQGAAIRIIKTLSLPVFVQPVNIQRQGEIVNGRVEKGKLSFVVRNRGNVHIQTLGITVQGLNERGTVVFERTLDSVYVLAERDRPFRNIPLPQSNCAQVRQVKLQSVGTNPSLTTEIPTPNGVCT</sequence>
<keyword evidence="4" id="KW-1185">Reference proteome</keyword>
<dbReference type="GO" id="GO:0071555">
    <property type="term" value="P:cell wall organization"/>
    <property type="evidence" value="ECO:0007669"/>
    <property type="project" value="InterPro"/>
</dbReference>
<dbReference type="Pfam" id="PF00345">
    <property type="entry name" value="PapD_N"/>
    <property type="match status" value="1"/>
</dbReference>
<evidence type="ECO:0000259" key="2">
    <source>
        <dbReference type="Pfam" id="PF00345"/>
    </source>
</evidence>
<feature type="signal peptide" evidence="1">
    <location>
        <begin position="1"/>
        <end position="26"/>
    </location>
</feature>
<dbReference type="EMBL" id="CP032152">
    <property type="protein sequence ID" value="AXY68177.1"/>
    <property type="molecule type" value="Genomic_DNA"/>
</dbReference>
<dbReference type="AlphaFoldDB" id="A0A3B7MC29"/>
<dbReference type="PANTHER" id="PTHR30251:SF4">
    <property type="entry name" value="SLR1668 PROTEIN"/>
    <property type="match status" value="1"/>
</dbReference>
<dbReference type="RefSeq" id="WP_181494696.1">
    <property type="nucleotide sequence ID" value="NZ_CP032152.1"/>
</dbReference>
<evidence type="ECO:0000313" key="4">
    <source>
        <dbReference type="Proteomes" id="UP000261812"/>
    </source>
</evidence>
<keyword evidence="1" id="KW-0732">Signal</keyword>
<dbReference type="InterPro" id="IPR016147">
    <property type="entry name" value="Pili_assmbl_chaperone_N"/>
</dbReference>
<feature type="domain" description="Pili assembly chaperone N-terminal" evidence="2">
    <location>
        <begin position="32"/>
        <end position="154"/>
    </location>
</feature>
<dbReference type="KEGG" id="tsq:D3A95_08960"/>
<dbReference type="PANTHER" id="PTHR30251">
    <property type="entry name" value="PILUS ASSEMBLY CHAPERONE"/>
    <property type="match status" value="1"/>
</dbReference>
<dbReference type="Proteomes" id="UP000261812">
    <property type="component" value="Chromosome"/>
</dbReference>
<proteinExistence type="predicted"/>
<evidence type="ECO:0000313" key="3">
    <source>
        <dbReference type="EMBL" id="AXY68177.1"/>
    </source>
</evidence>
<dbReference type="GO" id="GO:0030288">
    <property type="term" value="C:outer membrane-bounded periplasmic space"/>
    <property type="evidence" value="ECO:0007669"/>
    <property type="project" value="InterPro"/>
</dbReference>
<gene>
    <name evidence="3" type="ORF">D3A95_08960</name>
</gene>